<evidence type="ECO:0000256" key="1">
    <source>
        <dbReference type="ARBA" id="ARBA00010928"/>
    </source>
</evidence>
<dbReference type="GO" id="GO:0016491">
    <property type="term" value="F:oxidoreductase activity"/>
    <property type="evidence" value="ECO:0007669"/>
    <property type="project" value="UniProtKB-KW"/>
</dbReference>
<reference evidence="5" key="2">
    <citation type="submission" date="2020-09" db="EMBL/GenBank/DDBJ databases">
        <authorList>
            <person name="Sun Q."/>
            <person name="Sedlacek I."/>
        </authorList>
    </citation>
    <scope>NUCLEOTIDE SEQUENCE</scope>
    <source>
        <strain evidence="5">CCM 8711</strain>
    </source>
</reference>
<evidence type="ECO:0000313" key="6">
    <source>
        <dbReference type="Proteomes" id="UP000662074"/>
    </source>
</evidence>
<dbReference type="Pfam" id="PF22725">
    <property type="entry name" value="GFO_IDH_MocA_C3"/>
    <property type="match status" value="1"/>
</dbReference>
<accession>A0A917N217</accession>
<evidence type="ECO:0000313" key="5">
    <source>
        <dbReference type="EMBL" id="GGI49597.1"/>
    </source>
</evidence>
<keyword evidence="2" id="KW-0560">Oxidoreductase</keyword>
<comment type="caution">
    <text evidence="5">The sequence shown here is derived from an EMBL/GenBank/DDBJ whole genome shotgun (WGS) entry which is preliminary data.</text>
</comment>
<dbReference type="InterPro" id="IPR000683">
    <property type="entry name" value="Gfo/Idh/MocA-like_OxRdtase_N"/>
</dbReference>
<dbReference type="PANTHER" id="PTHR43708">
    <property type="entry name" value="CONSERVED EXPRESSED OXIDOREDUCTASE (EUROFUNG)"/>
    <property type="match status" value="1"/>
</dbReference>
<proteinExistence type="inferred from homology"/>
<dbReference type="Gene3D" id="3.30.360.10">
    <property type="entry name" value="Dihydrodipicolinate Reductase, domain 2"/>
    <property type="match status" value="1"/>
</dbReference>
<dbReference type="PANTHER" id="PTHR43708:SF5">
    <property type="entry name" value="CONSERVED EXPRESSED OXIDOREDUCTASE (EUROFUNG)-RELATED"/>
    <property type="match status" value="1"/>
</dbReference>
<sequence length="338" mass="37821">MSSPIVTGILSFGMSGRIFHAPFVHAHEGFKFKAVLERNQKNAAEYYPDVVSYGSIEDLLNDAEIELVIVNTPNHLHYEQAKQALQAGKHVLVEKPVTANLVQLLELFDIAKAQNKHLLVYQNRRWDSDFLSVKEVIESGRLGDLVEAHFRFDRYKPTLSPKAFKETAGTPASGLVYDLGPHLLDQVISLFGKPLTTHKVIASHREGSEVADYFSYQLTYPHQLTVYVTSSLLVAQPLPSFVLHGTAGSYLKERCDVQEAQLDQNMKPTNPQYGVEPNGSEGQLVLMGLNNEKTIEKVPSHRGNYLNLFDAVYHTIANGALYPITNEHIAWQIELLEA</sequence>
<dbReference type="Gene3D" id="3.40.50.720">
    <property type="entry name" value="NAD(P)-binding Rossmann-like Domain"/>
    <property type="match status" value="1"/>
</dbReference>
<feature type="domain" description="Gfo/Idh/MocA-like oxidoreductase N-terminal" evidence="3">
    <location>
        <begin position="10"/>
        <end position="121"/>
    </location>
</feature>
<dbReference type="InterPro" id="IPR036291">
    <property type="entry name" value="NAD(P)-bd_dom_sf"/>
</dbReference>
<dbReference type="RefSeq" id="WP_188413997.1">
    <property type="nucleotide sequence ID" value="NZ_BMDO01000001.1"/>
</dbReference>
<evidence type="ECO:0000256" key="2">
    <source>
        <dbReference type="ARBA" id="ARBA00023002"/>
    </source>
</evidence>
<name>A0A917N217_9SPHI</name>
<feature type="domain" description="GFO/IDH/MocA-like oxidoreductase" evidence="4">
    <location>
        <begin position="130"/>
        <end position="250"/>
    </location>
</feature>
<dbReference type="AlphaFoldDB" id="A0A917N217"/>
<dbReference type="SUPFAM" id="SSF51735">
    <property type="entry name" value="NAD(P)-binding Rossmann-fold domains"/>
    <property type="match status" value="1"/>
</dbReference>
<dbReference type="EMBL" id="BMDO01000001">
    <property type="protein sequence ID" value="GGI49597.1"/>
    <property type="molecule type" value="Genomic_DNA"/>
</dbReference>
<dbReference type="SUPFAM" id="SSF55347">
    <property type="entry name" value="Glyceraldehyde-3-phosphate dehydrogenase-like, C-terminal domain"/>
    <property type="match status" value="1"/>
</dbReference>
<protein>
    <submittedName>
        <fullName evidence="5">Oxidoreductase</fullName>
    </submittedName>
</protein>
<comment type="similarity">
    <text evidence="1">Belongs to the Gfo/Idh/MocA family.</text>
</comment>
<organism evidence="5 6">
    <name type="scientific">Mucilaginibacter galii</name>
    <dbReference type="NCBI Taxonomy" id="2005073"/>
    <lineage>
        <taxon>Bacteria</taxon>
        <taxon>Pseudomonadati</taxon>
        <taxon>Bacteroidota</taxon>
        <taxon>Sphingobacteriia</taxon>
        <taxon>Sphingobacteriales</taxon>
        <taxon>Sphingobacteriaceae</taxon>
        <taxon>Mucilaginibacter</taxon>
    </lineage>
</organism>
<evidence type="ECO:0000259" key="3">
    <source>
        <dbReference type="Pfam" id="PF01408"/>
    </source>
</evidence>
<gene>
    <name evidence="5" type="ORF">GCM10011425_08090</name>
</gene>
<dbReference type="GO" id="GO:0000166">
    <property type="term" value="F:nucleotide binding"/>
    <property type="evidence" value="ECO:0007669"/>
    <property type="project" value="InterPro"/>
</dbReference>
<reference evidence="5" key="1">
    <citation type="journal article" date="2014" name="Int. J. Syst. Evol. Microbiol.">
        <title>Complete genome sequence of Corynebacterium casei LMG S-19264T (=DSM 44701T), isolated from a smear-ripened cheese.</title>
        <authorList>
            <consortium name="US DOE Joint Genome Institute (JGI-PGF)"/>
            <person name="Walter F."/>
            <person name="Albersmeier A."/>
            <person name="Kalinowski J."/>
            <person name="Ruckert C."/>
        </authorList>
    </citation>
    <scope>NUCLEOTIDE SEQUENCE</scope>
    <source>
        <strain evidence="5">CCM 8711</strain>
    </source>
</reference>
<dbReference type="InterPro" id="IPR055170">
    <property type="entry name" value="GFO_IDH_MocA-like_dom"/>
</dbReference>
<dbReference type="Pfam" id="PF01408">
    <property type="entry name" value="GFO_IDH_MocA"/>
    <property type="match status" value="1"/>
</dbReference>
<evidence type="ECO:0000259" key="4">
    <source>
        <dbReference type="Pfam" id="PF22725"/>
    </source>
</evidence>
<keyword evidence="6" id="KW-1185">Reference proteome</keyword>
<dbReference type="Proteomes" id="UP000662074">
    <property type="component" value="Unassembled WGS sequence"/>
</dbReference>
<dbReference type="InterPro" id="IPR051317">
    <property type="entry name" value="Gfo/Idh/MocA_oxidoreduct"/>
</dbReference>